<evidence type="ECO:0000256" key="1">
    <source>
        <dbReference type="SAM" id="Phobius"/>
    </source>
</evidence>
<keyword evidence="1" id="KW-0812">Transmembrane</keyword>
<reference evidence="2 3" key="1">
    <citation type="submission" date="2018-06" db="EMBL/GenBank/DDBJ databases">
        <title>Genomic Encyclopedia of Type Strains, Phase III (KMG-III): the genomes of soil and plant-associated and newly described type strains.</title>
        <authorList>
            <person name="Whitman W."/>
        </authorList>
    </citation>
    <scope>NUCLEOTIDE SEQUENCE [LARGE SCALE GENOMIC DNA]</scope>
    <source>
        <strain evidence="2 3">CGMCC 4.7090</strain>
    </source>
</reference>
<keyword evidence="1" id="KW-0472">Membrane</keyword>
<dbReference type="EMBL" id="QLMJ01000012">
    <property type="protein sequence ID" value="RAK33112.1"/>
    <property type="molecule type" value="Genomic_DNA"/>
</dbReference>
<feature type="transmembrane region" description="Helical" evidence="1">
    <location>
        <begin position="20"/>
        <end position="53"/>
    </location>
</feature>
<dbReference type="AlphaFoldDB" id="A0A327Z713"/>
<organism evidence="2 3">
    <name type="scientific">Actinoplanes lutulentus</name>
    <dbReference type="NCBI Taxonomy" id="1287878"/>
    <lineage>
        <taxon>Bacteria</taxon>
        <taxon>Bacillati</taxon>
        <taxon>Actinomycetota</taxon>
        <taxon>Actinomycetes</taxon>
        <taxon>Micromonosporales</taxon>
        <taxon>Micromonosporaceae</taxon>
        <taxon>Actinoplanes</taxon>
    </lineage>
</organism>
<name>A0A327Z713_9ACTN</name>
<evidence type="ECO:0000313" key="2">
    <source>
        <dbReference type="EMBL" id="RAK33112.1"/>
    </source>
</evidence>
<keyword evidence="3" id="KW-1185">Reference proteome</keyword>
<keyword evidence="1" id="KW-1133">Transmembrane helix</keyword>
<sequence>MVWAMLRADAVKGGLGQSLVVWVAVVVALAFTRQIAVAGALFGAGLLSVIVLGQWHRRHARRDTAAGAFTGAVLWPILIGLTIVLINIASMSLSDVE</sequence>
<gene>
    <name evidence="2" type="ORF">B0I29_112144</name>
</gene>
<accession>A0A327Z713</accession>
<proteinExistence type="predicted"/>
<evidence type="ECO:0000313" key="3">
    <source>
        <dbReference type="Proteomes" id="UP000249341"/>
    </source>
</evidence>
<dbReference type="Proteomes" id="UP000249341">
    <property type="component" value="Unassembled WGS sequence"/>
</dbReference>
<comment type="caution">
    <text evidence="2">The sequence shown here is derived from an EMBL/GenBank/DDBJ whole genome shotgun (WGS) entry which is preliminary data.</text>
</comment>
<protein>
    <submittedName>
        <fullName evidence="2">Uncharacterized protein</fullName>
    </submittedName>
</protein>
<feature type="transmembrane region" description="Helical" evidence="1">
    <location>
        <begin position="65"/>
        <end position="89"/>
    </location>
</feature>